<dbReference type="SUPFAM" id="SSF53474">
    <property type="entry name" value="alpha/beta-Hydrolases"/>
    <property type="match status" value="1"/>
</dbReference>
<dbReference type="Proteomes" id="UP001501195">
    <property type="component" value="Unassembled WGS sequence"/>
</dbReference>
<evidence type="ECO:0000313" key="3">
    <source>
        <dbReference type="Proteomes" id="UP001501195"/>
    </source>
</evidence>
<feature type="domain" description="AB hydrolase-1" evidence="1">
    <location>
        <begin position="51"/>
        <end position="252"/>
    </location>
</feature>
<accession>A0ABP9HMV9</accession>
<dbReference type="InterPro" id="IPR000073">
    <property type="entry name" value="AB_hydrolase_1"/>
</dbReference>
<protein>
    <submittedName>
        <fullName evidence="2">Alpha/beta hydrolase</fullName>
    </submittedName>
</protein>
<dbReference type="Pfam" id="PF12697">
    <property type="entry name" value="Abhydrolase_6"/>
    <property type="match status" value="1"/>
</dbReference>
<dbReference type="InterPro" id="IPR029058">
    <property type="entry name" value="AB_hydrolase_fold"/>
</dbReference>
<gene>
    <name evidence="2" type="ORF">GCM10023225_14560</name>
</gene>
<reference evidence="3" key="1">
    <citation type="journal article" date="2019" name="Int. J. Syst. Evol. Microbiol.">
        <title>The Global Catalogue of Microorganisms (GCM) 10K type strain sequencing project: providing services to taxonomists for standard genome sequencing and annotation.</title>
        <authorList>
            <consortium name="The Broad Institute Genomics Platform"/>
            <consortium name="The Broad Institute Genome Sequencing Center for Infectious Disease"/>
            <person name="Wu L."/>
            <person name="Ma J."/>
        </authorList>
    </citation>
    <scope>NUCLEOTIDE SEQUENCE [LARGE SCALE GENOMIC DNA]</scope>
    <source>
        <strain evidence="3">JCM 18126</strain>
    </source>
</reference>
<comment type="caution">
    <text evidence="2">The sequence shown here is derived from an EMBL/GenBank/DDBJ whole genome shotgun (WGS) entry which is preliminary data.</text>
</comment>
<dbReference type="RefSeq" id="WP_345711770.1">
    <property type="nucleotide sequence ID" value="NZ_BAABIL010000190.1"/>
</dbReference>
<name>A0ABP9HMV9_9ACTN</name>
<sequence>MGTATTGTSAAVGVVRSPDGSEIVFERVGSGPVLVVVEGATGYRASGAGRGLVPLLAPRCTVVTYDRRGRGDSSDAGPYAVAREVEDLAAVVAAVGGAATLYGVSSGALLAARAAADGVPVNRLALFEPPLPEPANAAADAEFTARISALVAQGRRADALEEFQRAIGVPEEVIAAFAPHRGPAEAVAHTIPYDLAVCLATPEDVLRTVTVHTLVLDSAGTDGTLTGSVARTVAALPRAEHRGLAGRWHQVPDADLAPVLAEFVLRG</sequence>
<organism evidence="2 3">
    <name type="scientific">Kineococcus glutinatus</name>
    <dbReference type="NCBI Taxonomy" id="1070872"/>
    <lineage>
        <taxon>Bacteria</taxon>
        <taxon>Bacillati</taxon>
        <taxon>Actinomycetota</taxon>
        <taxon>Actinomycetes</taxon>
        <taxon>Kineosporiales</taxon>
        <taxon>Kineosporiaceae</taxon>
        <taxon>Kineococcus</taxon>
    </lineage>
</organism>
<dbReference type="Gene3D" id="3.40.50.1820">
    <property type="entry name" value="alpha/beta hydrolase"/>
    <property type="match status" value="1"/>
</dbReference>
<dbReference type="GO" id="GO:0016787">
    <property type="term" value="F:hydrolase activity"/>
    <property type="evidence" value="ECO:0007669"/>
    <property type="project" value="UniProtKB-KW"/>
</dbReference>
<evidence type="ECO:0000259" key="1">
    <source>
        <dbReference type="Pfam" id="PF12697"/>
    </source>
</evidence>
<keyword evidence="3" id="KW-1185">Reference proteome</keyword>
<dbReference type="EMBL" id="BAABIL010000190">
    <property type="protein sequence ID" value="GAA4974433.1"/>
    <property type="molecule type" value="Genomic_DNA"/>
</dbReference>
<keyword evidence="2" id="KW-0378">Hydrolase</keyword>
<evidence type="ECO:0000313" key="2">
    <source>
        <dbReference type="EMBL" id="GAA4974433.1"/>
    </source>
</evidence>
<proteinExistence type="predicted"/>